<evidence type="ECO:0000313" key="1">
    <source>
        <dbReference type="EMBL" id="QDQ27929.1"/>
    </source>
</evidence>
<protein>
    <submittedName>
        <fullName evidence="1">Uncharacterized protein</fullName>
    </submittedName>
</protein>
<dbReference type="Proteomes" id="UP000317550">
    <property type="component" value="Chromosome"/>
</dbReference>
<dbReference type="KEGG" id="cari:FNU76_17140"/>
<name>A0A516SIE8_9NEIS</name>
<accession>A0A516SIE8</accession>
<reference evidence="2" key="1">
    <citation type="submission" date="2019-07" db="EMBL/GenBank/DDBJ databases">
        <title>Chitinimonas sp. nov., isolated from Ny-Alesund, arctica soil.</title>
        <authorList>
            <person name="Xu Q."/>
            <person name="Peng F."/>
        </authorList>
    </citation>
    <scope>NUCLEOTIDE SEQUENCE [LARGE SCALE GENOMIC DNA]</scope>
    <source>
        <strain evidence="2">R3-44</strain>
    </source>
</reference>
<sequence length="99" mass="10905">MKSTHPFHTPMNAPPAVDVKAAGTGLRLPYPSSHRLANGVIGRTDPATTKRNTLRYYQAMEACFTGLPTPNWAQIEERLEEWRIGLAGHLPRAEGRPSA</sequence>
<dbReference type="EMBL" id="CP041730">
    <property type="protein sequence ID" value="QDQ27929.1"/>
    <property type="molecule type" value="Genomic_DNA"/>
</dbReference>
<dbReference type="AlphaFoldDB" id="A0A516SIE8"/>
<evidence type="ECO:0000313" key="2">
    <source>
        <dbReference type="Proteomes" id="UP000317550"/>
    </source>
</evidence>
<dbReference type="OrthoDB" id="5392962at2"/>
<proteinExistence type="predicted"/>
<keyword evidence="2" id="KW-1185">Reference proteome</keyword>
<gene>
    <name evidence="1" type="ORF">FNU76_17140</name>
</gene>
<dbReference type="RefSeq" id="WP_144279316.1">
    <property type="nucleotide sequence ID" value="NZ_CP041730.1"/>
</dbReference>
<organism evidence="1 2">
    <name type="scientific">Chitinimonas arctica</name>
    <dbReference type="NCBI Taxonomy" id="2594795"/>
    <lineage>
        <taxon>Bacteria</taxon>
        <taxon>Pseudomonadati</taxon>
        <taxon>Pseudomonadota</taxon>
        <taxon>Betaproteobacteria</taxon>
        <taxon>Neisseriales</taxon>
        <taxon>Chitinibacteraceae</taxon>
        <taxon>Chitinimonas</taxon>
    </lineage>
</organism>